<organism evidence="4 5">
    <name type="scientific">Candidatus Nomurabacteria bacterium RIFCSPLOWO2_01_FULL_42_17</name>
    <dbReference type="NCBI Taxonomy" id="1801780"/>
    <lineage>
        <taxon>Bacteria</taxon>
        <taxon>Candidatus Nomuraibacteriota</taxon>
    </lineage>
</organism>
<dbReference type="EMBL" id="MFVE01000005">
    <property type="protein sequence ID" value="OGI95522.1"/>
    <property type="molecule type" value="Genomic_DNA"/>
</dbReference>
<dbReference type="Pfam" id="PF01471">
    <property type="entry name" value="PG_binding_1"/>
    <property type="match status" value="1"/>
</dbReference>
<evidence type="ECO:0000313" key="5">
    <source>
        <dbReference type="Proteomes" id="UP000178104"/>
    </source>
</evidence>
<feature type="signal peptide" evidence="2">
    <location>
        <begin position="1"/>
        <end position="22"/>
    </location>
</feature>
<gene>
    <name evidence="4" type="ORF">A2917_03130</name>
</gene>
<dbReference type="Proteomes" id="UP000178104">
    <property type="component" value="Unassembled WGS sequence"/>
</dbReference>
<evidence type="ECO:0000256" key="1">
    <source>
        <dbReference type="SAM" id="MobiDB-lite"/>
    </source>
</evidence>
<keyword evidence="2" id="KW-0732">Signal</keyword>
<feature type="domain" description="Peptidoglycan binding-like" evidence="3">
    <location>
        <begin position="50"/>
        <end position="82"/>
    </location>
</feature>
<name>A0A1F6XN52_9BACT</name>
<comment type="caution">
    <text evidence="4">The sequence shown here is derived from an EMBL/GenBank/DDBJ whole genome shotgun (WGS) entry which is preliminary data.</text>
</comment>
<sequence>MKRLLYLFIFSTLLFYSNAVFSADCELVSLLKVGSKGSEVQCLQGKVGAAMDGSFGPLTRAAVVAFQSSHGLVPDGIVGPLSRSALNNITLSGSSGGVSAINPLEGCISTLEYSPKTGIKCDSLINPTPAGPSTSTTPPPGSTNSTTTNTAKVSANLVNLDQFIAKVVEVNRKSGMSESDIERMVEVLKNEAINSNIDLNKTFKELLISESQLSLDSDAKPSSNFFDKIIAETLSFLGIKPSTAHATSGIPFGGALIYSFFCAYNGSWMLGIEPFPPSFAVLLTYYPGTQGFASYNIPFTTWLLGEYVTPGVCMIPGTPVYSIPTEGTITPLVGSSPS</sequence>
<dbReference type="SUPFAM" id="SSF47090">
    <property type="entry name" value="PGBD-like"/>
    <property type="match status" value="1"/>
</dbReference>
<feature type="chain" id="PRO_5009527444" description="Peptidoglycan binding-like domain-containing protein" evidence="2">
    <location>
        <begin position="23"/>
        <end position="338"/>
    </location>
</feature>
<feature type="region of interest" description="Disordered" evidence="1">
    <location>
        <begin position="122"/>
        <end position="148"/>
    </location>
</feature>
<feature type="compositionally biased region" description="Low complexity" evidence="1">
    <location>
        <begin position="127"/>
        <end position="148"/>
    </location>
</feature>
<accession>A0A1F6XN52</accession>
<dbReference type="AlphaFoldDB" id="A0A1F6XN52"/>
<dbReference type="InterPro" id="IPR002477">
    <property type="entry name" value="Peptidoglycan-bd-like"/>
</dbReference>
<reference evidence="4 5" key="1">
    <citation type="journal article" date="2016" name="Nat. Commun.">
        <title>Thousands of microbial genomes shed light on interconnected biogeochemical processes in an aquifer system.</title>
        <authorList>
            <person name="Anantharaman K."/>
            <person name="Brown C.T."/>
            <person name="Hug L.A."/>
            <person name="Sharon I."/>
            <person name="Castelle C.J."/>
            <person name="Probst A.J."/>
            <person name="Thomas B.C."/>
            <person name="Singh A."/>
            <person name="Wilkins M.J."/>
            <person name="Karaoz U."/>
            <person name="Brodie E.L."/>
            <person name="Williams K.H."/>
            <person name="Hubbard S.S."/>
            <person name="Banfield J.F."/>
        </authorList>
    </citation>
    <scope>NUCLEOTIDE SEQUENCE [LARGE SCALE GENOMIC DNA]</scope>
</reference>
<evidence type="ECO:0000256" key="2">
    <source>
        <dbReference type="SAM" id="SignalP"/>
    </source>
</evidence>
<dbReference type="STRING" id="1801780.A2917_03130"/>
<proteinExistence type="predicted"/>
<protein>
    <recommendedName>
        <fullName evidence="3">Peptidoglycan binding-like domain-containing protein</fullName>
    </recommendedName>
</protein>
<evidence type="ECO:0000259" key="3">
    <source>
        <dbReference type="Pfam" id="PF01471"/>
    </source>
</evidence>
<dbReference type="InterPro" id="IPR036365">
    <property type="entry name" value="PGBD-like_sf"/>
</dbReference>
<dbReference type="InterPro" id="IPR036366">
    <property type="entry name" value="PGBDSf"/>
</dbReference>
<evidence type="ECO:0000313" key="4">
    <source>
        <dbReference type="EMBL" id="OGI95522.1"/>
    </source>
</evidence>
<dbReference type="Gene3D" id="1.10.101.10">
    <property type="entry name" value="PGBD-like superfamily/PGBD"/>
    <property type="match status" value="1"/>
</dbReference>